<comment type="subcellular location">
    <subcellularLocation>
        <location evidence="1">Cell envelope</location>
    </subcellularLocation>
</comment>
<keyword evidence="4" id="KW-0676">Redox-active center</keyword>
<sequence length="365" mass="41457">MKARRFVVGLVGLFALWSCGQQDVISISGQINNPGNTKVVAFYEGDRKLDSVFLGDQNKFKFERAATQPRLLSVEVGKNRYPIILSPGEKVQFVTDLQDPEQYDIVGSELSLKLREFAPVKRRKEFIQDSLQASFVKATAGKSETEIENLRAEYLASFKQELSYYTKSVVDFARQNQNLAGFYAIRTLDPEIAEQEIIAYAEQIDDQFTENRYVNQFKEEAAKLKLLAVGQRAPDFEAYTPDNKVVKLSDYKGKLTLVDFWASWCVPCRKENPNIVRLYNQYKDKGFTVLGVSFDNNPGSWIRAIEEDKLIWTNISDLKAWSSDLVITYRIKAIPASVLVDANGNIVAKNLRGKELEVFLDNALN</sequence>
<dbReference type="Pfam" id="PF08534">
    <property type="entry name" value="Redoxin"/>
    <property type="match status" value="1"/>
</dbReference>
<keyword evidence="7" id="KW-1185">Reference proteome</keyword>
<organism evidence="6 7">
    <name type="scientific">Sphingobacterium alkalisoli</name>
    <dbReference type="NCBI Taxonomy" id="1874115"/>
    <lineage>
        <taxon>Bacteria</taxon>
        <taxon>Pseudomonadati</taxon>
        <taxon>Bacteroidota</taxon>
        <taxon>Sphingobacteriia</taxon>
        <taxon>Sphingobacteriales</taxon>
        <taxon>Sphingobacteriaceae</taxon>
        <taxon>Sphingobacterium</taxon>
    </lineage>
</organism>
<dbReference type="InterPro" id="IPR036249">
    <property type="entry name" value="Thioredoxin-like_sf"/>
</dbReference>
<dbReference type="PROSITE" id="PS51352">
    <property type="entry name" value="THIOREDOXIN_2"/>
    <property type="match status" value="1"/>
</dbReference>
<dbReference type="SUPFAM" id="SSF52833">
    <property type="entry name" value="Thioredoxin-like"/>
    <property type="match status" value="1"/>
</dbReference>
<reference evidence="6 7" key="1">
    <citation type="submission" date="2019-04" db="EMBL/GenBank/DDBJ databases">
        <title>Sphingobacterium olei sp. nov., isolated from oil-contaminated soil.</title>
        <authorList>
            <person name="Liu B."/>
        </authorList>
    </citation>
    <scope>NUCLEOTIDE SEQUENCE [LARGE SCALE GENOMIC DNA]</scope>
    <source>
        <strain evidence="6 7">Y3L14</strain>
    </source>
</reference>
<dbReference type="Proteomes" id="UP000309872">
    <property type="component" value="Unassembled WGS sequence"/>
</dbReference>
<gene>
    <name evidence="6" type="ORF">FAZ19_06475</name>
</gene>
<dbReference type="Gene3D" id="3.40.30.10">
    <property type="entry name" value="Glutaredoxin"/>
    <property type="match status" value="1"/>
</dbReference>
<evidence type="ECO:0000313" key="7">
    <source>
        <dbReference type="Proteomes" id="UP000309872"/>
    </source>
</evidence>
<dbReference type="PROSITE" id="PS00194">
    <property type="entry name" value="THIOREDOXIN_1"/>
    <property type="match status" value="1"/>
</dbReference>
<dbReference type="GO" id="GO:0016491">
    <property type="term" value="F:oxidoreductase activity"/>
    <property type="evidence" value="ECO:0007669"/>
    <property type="project" value="InterPro"/>
</dbReference>
<dbReference type="InterPro" id="IPR017937">
    <property type="entry name" value="Thioredoxin_CS"/>
</dbReference>
<keyword evidence="3" id="KW-1015">Disulfide bond</keyword>
<feature type="domain" description="Thioredoxin" evidence="5">
    <location>
        <begin position="227"/>
        <end position="365"/>
    </location>
</feature>
<dbReference type="CDD" id="cd02966">
    <property type="entry name" value="TlpA_like_family"/>
    <property type="match status" value="1"/>
</dbReference>
<protein>
    <submittedName>
        <fullName evidence="6">AhpC/TSA family protein</fullName>
    </submittedName>
</protein>
<evidence type="ECO:0000256" key="4">
    <source>
        <dbReference type="ARBA" id="ARBA00023284"/>
    </source>
</evidence>
<evidence type="ECO:0000259" key="5">
    <source>
        <dbReference type="PROSITE" id="PS51352"/>
    </source>
</evidence>
<evidence type="ECO:0000256" key="2">
    <source>
        <dbReference type="ARBA" id="ARBA00022748"/>
    </source>
</evidence>
<evidence type="ECO:0000256" key="3">
    <source>
        <dbReference type="ARBA" id="ARBA00023157"/>
    </source>
</evidence>
<proteinExistence type="predicted"/>
<dbReference type="AlphaFoldDB" id="A0A4U0H4F4"/>
<comment type="caution">
    <text evidence="6">The sequence shown here is derived from an EMBL/GenBank/DDBJ whole genome shotgun (WGS) entry which is preliminary data.</text>
</comment>
<dbReference type="InterPro" id="IPR013740">
    <property type="entry name" value="Redoxin"/>
</dbReference>
<accession>A0A4U0H4F4</accession>
<dbReference type="PANTHER" id="PTHR42852:SF6">
    <property type="entry name" value="THIOL:DISULFIDE INTERCHANGE PROTEIN DSBE"/>
    <property type="match status" value="1"/>
</dbReference>
<dbReference type="OrthoDB" id="750178at2"/>
<evidence type="ECO:0000256" key="1">
    <source>
        <dbReference type="ARBA" id="ARBA00004196"/>
    </source>
</evidence>
<dbReference type="InterPro" id="IPR050553">
    <property type="entry name" value="Thioredoxin_ResA/DsbE_sf"/>
</dbReference>
<dbReference type="GO" id="GO:0030313">
    <property type="term" value="C:cell envelope"/>
    <property type="evidence" value="ECO:0007669"/>
    <property type="project" value="UniProtKB-SubCell"/>
</dbReference>
<dbReference type="RefSeq" id="WP_136819914.1">
    <property type="nucleotide sequence ID" value="NZ_BMJX01000002.1"/>
</dbReference>
<dbReference type="EMBL" id="SUKA01000002">
    <property type="protein sequence ID" value="TJY66565.1"/>
    <property type="molecule type" value="Genomic_DNA"/>
</dbReference>
<dbReference type="InterPro" id="IPR013766">
    <property type="entry name" value="Thioredoxin_domain"/>
</dbReference>
<dbReference type="PANTHER" id="PTHR42852">
    <property type="entry name" value="THIOL:DISULFIDE INTERCHANGE PROTEIN DSBE"/>
    <property type="match status" value="1"/>
</dbReference>
<evidence type="ECO:0000313" key="6">
    <source>
        <dbReference type="EMBL" id="TJY66565.1"/>
    </source>
</evidence>
<keyword evidence="2" id="KW-0201">Cytochrome c-type biogenesis</keyword>
<name>A0A4U0H4F4_9SPHI</name>
<dbReference type="GO" id="GO:0017004">
    <property type="term" value="P:cytochrome complex assembly"/>
    <property type="evidence" value="ECO:0007669"/>
    <property type="project" value="UniProtKB-KW"/>
</dbReference>